<dbReference type="PROSITE" id="PS50263">
    <property type="entry name" value="CN_HYDROLASE"/>
    <property type="match status" value="1"/>
</dbReference>
<dbReference type="PANTHER" id="PTHR23088:SF27">
    <property type="entry name" value="DEAMINATED GLUTATHIONE AMIDASE"/>
    <property type="match status" value="1"/>
</dbReference>
<dbReference type="RefSeq" id="WP_128386426.1">
    <property type="nucleotide sequence ID" value="NZ_CP035037.1"/>
</dbReference>
<dbReference type="PANTHER" id="PTHR23088">
    <property type="entry name" value="NITRILASE-RELATED"/>
    <property type="match status" value="1"/>
</dbReference>
<dbReference type="Proteomes" id="UP000285768">
    <property type="component" value="Chromosome"/>
</dbReference>
<protein>
    <submittedName>
        <fullName evidence="3">Carbon-nitrogen family hydrolase</fullName>
    </submittedName>
</protein>
<gene>
    <name evidence="3" type="ORF">Leucomu_03950</name>
</gene>
<accession>A0ABX5QDR2</accession>
<name>A0ABX5QDR2_9MICO</name>
<dbReference type="EMBL" id="CP035037">
    <property type="protein sequence ID" value="QAB17185.1"/>
    <property type="molecule type" value="Genomic_DNA"/>
</dbReference>
<keyword evidence="4" id="KW-1185">Reference proteome</keyword>
<proteinExistence type="inferred from homology"/>
<dbReference type="PROSITE" id="PS01227">
    <property type="entry name" value="UPF0012"/>
    <property type="match status" value="1"/>
</dbReference>
<evidence type="ECO:0000259" key="2">
    <source>
        <dbReference type="PROSITE" id="PS50263"/>
    </source>
</evidence>
<dbReference type="InterPro" id="IPR001110">
    <property type="entry name" value="UPF0012_CS"/>
</dbReference>
<reference evidence="3 4" key="1">
    <citation type="submission" date="2019-01" db="EMBL/GenBank/DDBJ databases">
        <title>Leucobacter muris sp. nov. isolated from the nose of a laboratory mouse.</title>
        <authorList>
            <person name="Benga L."/>
            <person name="Sproeer C."/>
            <person name="Schumann P."/>
            <person name="Verbarg S."/>
            <person name="Bunk B."/>
            <person name="Engelhardt E."/>
            <person name="Benten P.M."/>
            <person name="Sager M."/>
        </authorList>
    </citation>
    <scope>NUCLEOTIDE SEQUENCE [LARGE SCALE GENOMIC DNA]</scope>
    <source>
        <strain evidence="3 4">DSM 101948</strain>
    </source>
</reference>
<dbReference type="CDD" id="cd07583">
    <property type="entry name" value="nitrilase_5"/>
    <property type="match status" value="1"/>
</dbReference>
<dbReference type="SUPFAM" id="SSF56317">
    <property type="entry name" value="Carbon-nitrogen hydrolase"/>
    <property type="match status" value="1"/>
</dbReference>
<comment type="similarity">
    <text evidence="1">Belongs to the carbon-nitrogen hydrolase superfamily. NIT1/NIT2 family.</text>
</comment>
<evidence type="ECO:0000256" key="1">
    <source>
        <dbReference type="ARBA" id="ARBA00010613"/>
    </source>
</evidence>
<dbReference type="Pfam" id="PF00795">
    <property type="entry name" value="CN_hydrolase"/>
    <property type="match status" value="1"/>
</dbReference>
<dbReference type="InterPro" id="IPR036526">
    <property type="entry name" value="C-N_Hydrolase_sf"/>
</dbReference>
<dbReference type="InterPro" id="IPR003010">
    <property type="entry name" value="C-N_Hydrolase"/>
</dbReference>
<sequence>MNATTAPTTAQTETPSAIRRIALVQVASPDAESPAERIERVEQLLRQHEGVDLFVLPELWSAGYFAFDRYDERAETLDGPTVEMGRRVARDLGAAVHLGSIVERGADGALHNTAVLIDARGRIAQTYRKIHVFGYQSLESQLLRPGGSLSVVPGPLGETASTTCYDLRFPGLWQELSARGAETVVVPAAWPAARREHWRLLTQARAVEHQVWVLACNACGTQGEGAGAVALGGFSRVVDPSGRVVAECGDGEEVLVVEVDASRVAEVRAEFPVIADRLSGEAYTTLSADPGAEARG</sequence>
<organism evidence="3 4">
    <name type="scientific">Leucobacter muris</name>
    <dbReference type="NCBI Taxonomy" id="1935379"/>
    <lineage>
        <taxon>Bacteria</taxon>
        <taxon>Bacillati</taxon>
        <taxon>Actinomycetota</taxon>
        <taxon>Actinomycetes</taxon>
        <taxon>Micrococcales</taxon>
        <taxon>Microbacteriaceae</taxon>
        <taxon>Leucobacter</taxon>
    </lineage>
</organism>
<feature type="domain" description="CN hydrolase" evidence="2">
    <location>
        <begin position="19"/>
        <end position="261"/>
    </location>
</feature>
<dbReference type="GO" id="GO:0016787">
    <property type="term" value="F:hydrolase activity"/>
    <property type="evidence" value="ECO:0007669"/>
    <property type="project" value="UniProtKB-KW"/>
</dbReference>
<evidence type="ECO:0000313" key="3">
    <source>
        <dbReference type="EMBL" id="QAB17185.1"/>
    </source>
</evidence>
<evidence type="ECO:0000313" key="4">
    <source>
        <dbReference type="Proteomes" id="UP000285768"/>
    </source>
</evidence>
<dbReference type="Gene3D" id="3.60.110.10">
    <property type="entry name" value="Carbon-nitrogen hydrolase"/>
    <property type="match status" value="1"/>
</dbReference>
<keyword evidence="3" id="KW-0378">Hydrolase</keyword>